<dbReference type="PANTHER" id="PTHR10566:SF113">
    <property type="entry name" value="PROTEIN ACTIVITY OF BC1 COMPLEX KINASE 7, CHLOROPLASTIC"/>
    <property type="match status" value="1"/>
</dbReference>
<dbReference type="InterPro" id="IPR004147">
    <property type="entry name" value="ABC1_dom"/>
</dbReference>
<comment type="similarity">
    <text evidence="1">Belongs to the protein kinase superfamily. ADCK protein kinase family.</text>
</comment>
<feature type="domain" description="ABC1 atypical kinase-like" evidence="3">
    <location>
        <begin position="25"/>
        <end position="65"/>
    </location>
</feature>
<keyword evidence="5" id="KW-1185">Reference proteome</keyword>
<dbReference type="OrthoDB" id="9795390at2"/>
<comment type="caution">
    <text evidence="4">The sequence shown here is derived from an EMBL/GenBank/DDBJ whole genome shotgun (WGS) entry which is preliminary data.</text>
</comment>
<dbReference type="EMBL" id="BMMN01000005">
    <property type="protein sequence ID" value="GGO13546.1"/>
    <property type="molecule type" value="Genomic_DNA"/>
</dbReference>
<dbReference type="Pfam" id="PF03109">
    <property type="entry name" value="ABC1"/>
    <property type="match status" value="1"/>
</dbReference>
<evidence type="ECO:0000256" key="1">
    <source>
        <dbReference type="ARBA" id="ARBA00009670"/>
    </source>
</evidence>
<dbReference type="Proteomes" id="UP000653480">
    <property type="component" value="Unassembled WGS sequence"/>
</dbReference>
<name>A0A8H9H000_9ACTN</name>
<accession>A0A8H9H000</accession>
<proteinExistence type="inferred from homology"/>
<dbReference type="InterPro" id="IPR050154">
    <property type="entry name" value="UbiB_kinase"/>
</dbReference>
<evidence type="ECO:0000259" key="3">
    <source>
        <dbReference type="Pfam" id="PF03109"/>
    </source>
</evidence>
<reference evidence="4" key="2">
    <citation type="submission" date="2020-09" db="EMBL/GenBank/DDBJ databases">
        <authorList>
            <person name="Sun Q."/>
            <person name="Zhou Y."/>
        </authorList>
    </citation>
    <scope>NUCLEOTIDE SEQUENCE</scope>
    <source>
        <strain evidence="4">CGMCC 4.7138</strain>
    </source>
</reference>
<dbReference type="PANTHER" id="PTHR10566">
    <property type="entry name" value="CHAPERONE-ACTIVITY OF BC1 COMPLEX CABC1 -RELATED"/>
    <property type="match status" value="1"/>
</dbReference>
<protein>
    <recommendedName>
        <fullName evidence="3">ABC1 atypical kinase-like domain-containing protein</fullName>
    </recommendedName>
</protein>
<dbReference type="AlphaFoldDB" id="A0A8H9H000"/>
<organism evidence="4 5">
    <name type="scientific">Microbispora bryophytorum</name>
    <dbReference type="NCBI Taxonomy" id="1460882"/>
    <lineage>
        <taxon>Bacteria</taxon>
        <taxon>Bacillati</taxon>
        <taxon>Actinomycetota</taxon>
        <taxon>Actinomycetes</taxon>
        <taxon>Streptosporangiales</taxon>
        <taxon>Streptosporangiaceae</taxon>
        <taxon>Microbispora</taxon>
    </lineage>
</organism>
<sequence>MKLGQILSTRGDLLPPEFIGELRLLQDRVEPAPWEEIERVVTGELSGPVEEVFASFERKPLAAASPPSPRRRRTRPYGPQCPIRGWAAAASS</sequence>
<evidence type="ECO:0000256" key="2">
    <source>
        <dbReference type="SAM" id="MobiDB-lite"/>
    </source>
</evidence>
<evidence type="ECO:0000313" key="5">
    <source>
        <dbReference type="Proteomes" id="UP000653480"/>
    </source>
</evidence>
<reference evidence="4" key="1">
    <citation type="journal article" date="2014" name="Int. J. Syst. Evol. Microbiol.">
        <title>Complete genome sequence of Corynebacterium casei LMG S-19264T (=DSM 44701T), isolated from a smear-ripened cheese.</title>
        <authorList>
            <consortium name="US DOE Joint Genome Institute (JGI-PGF)"/>
            <person name="Walter F."/>
            <person name="Albersmeier A."/>
            <person name="Kalinowski J."/>
            <person name="Ruckert C."/>
        </authorList>
    </citation>
    <scope>NUCLEOTIDE SEQUENCE</scope>
    <source>
        <strain evidence="4">CGMCC 4.7138</strain>
    </source>
</reference>
<evidence type="ECO:0000313" key="4">
    <source>
        <dbReference type="EMBL" id="GGO13546.1"/>
    </source>
</evidence>
<dbReference type="RefSeq" id="WP_142570219.1">
    <property type="nucleotide sequence ID" value="NZ_BMMN01000005.1"/>
</dbReference>
<gene>
    <name evidence="4" type="ORF">GCM10011574_33010</name>
</gene>
<feature type="region of interest" description="Disordered" evidence="2">
    <location>
        <begin position="60"/>
        <end position="92"/>
    </location>
</feature>